<dbReference type="EMBL" id="JBEDUW010000223">
    <property type="protein sequence ID" value="KAK9903632.1"/>
    <property type="molecule type" value="Genomic_DNA"/>
</dbReference>
<comment type="caution">
    <text evidence="1">The sequence shown here is derived from an EMBL/GenBank/DDBJ whole genome shotgun (WGS) entry which is preliminary data.</text>
</comment>
<dbReference type="Proteomes" id="UP001457282">
    <property type="component" value="Unassembled WGS sequence"/>
</dbReference>
<keyword evidence="2" id="KW-1185">Reference proteome</keyword>
<evidence type="ECO:0000313" key="2">
    <source>
        <dbReference type="Proteomes" id="UP001457282"/>
    </source>
</evidence>
<organism evidence="1 2">
    <name type="scientific">Rubus argutus</name>
    <name type="common">Southern blackberry</name>
    <dbReference type="NCBI Taxonomy" id="59490"/>
    <lineage>
        <taxon>Eukaryota</taxon>
        <taxon>Viridiplantae</taxon>
        <taxon>Streptophyta</taxon>
        <taxon>Embryophyta</taxon>
        <taxon>Tracheophyta</taxon>
        <taxon>Spermatophyta</taxon>
        <taxon>Magnoliopsida</taxon>
        <taxon>eudicotyledons</taxon>
        <taxon>Gunneridae</taxon>
        <taxon>Pentapetalae</taxon>
        <taxon>rosids</taxon>
        <taxon>fabids</taxon>
        <taxon>Rosales</taxon>
        <taxon>Rosaceae</taxon>
        <taxon>Rosoideae</taxon>
        <taxon>Rosoideae incertae sedis</taxon>
        <taxon>Rubus</taxon>
    </lineage>
</organism>
<sequence length="98" mass="11680">MADTNYPWNELAWEINRLKKRKRRLRTQSTAQFSQLAALETDKFILEDENMRLKELDYEMQVKIELKDSVNEELRKQIRILKKLTGQTDSESETTSSD</sequence>
<proteinExistence type="predicted"/>
<gene>
    <name evidence="1" type="ORF">M0R45_001111</name>
</gene>
<dbReference type="AlphaFoldDB" id="A0AAW1VIV1"/>
<reference evidence="1 2" key="1">
    <citation type="journal article" date="2023" name="G3 (Bethesda)">
        <title>A chromosome-length genome assembly and annotation of blackberry (Rubus argutus, cv. 'Hillquist').</title>
        <authorList>
            <person name="Bruna T."/>
            <person name="Aryal R."/>
            <person name="Dudchenko O."/>
            <person name="Sargent D.J."/>
            <person name="Mead D."/>
            <person name="Buti M."/>
            <person name="Cavallini A."/>
            <person name="Hytonen T."/>
            <person name="Andres J."/>
            <person name="Pham M."/>
            <person name="Weisz D."/>
            <person name="Mascagni F."/>
            <person name="Usai G."/>
            <person name="Natali L."/>
            <person name="Bassil N."/>
            <person name="Fernandez G.E."/>
            <person name="Lomsadze A."/>
            <person name="Armour M."/>
            <person name="Olukolu B."/>
            <person name="Poorten T."/>
            <person name="Britton C."/>
            <person name="Davik J."/>
            <person name="Ashrafi H."/>
            <person name="Aiden E.L."/>
            <person name="Borodovsky M."/>
            <person name="Worthington M."/>
        </authorList>
    </citation>
    <scope>NUCLEOTIDE SEQUENCE [LARGE SCALE GENOMIC DNA]</scope>
    <source>
        <strain evidence="1">PI 553951</strain>
    </source>
</reference>
<name>A0AAW1VIV1_RUBAR</name>
<protein>
    <submittedName>
        <fullName evidence="1">Uncharacterized protein</fullName>
    </submittedName>
</protein>
<evidence type="ECO:0000313" key="1">
    <source>
        <dbReference type="EMBL" id="KAK9903632.1"/>
    </source>
</evidence>
<accession>A0AAW1VIV1</accession>